<dbReference type="AlphaFoldDB" id="A0AA40E1Z0"/>
<dbReference type="GO" id="GO:0016853">
    <property type="term" value="F:isomerase activity"/>
    <property type="evidence" value="ECO:0007669"/>
    <property type="project" value="TreeGrafter"/>
</dbReference>
<dbReference type="SUPFAM" id="SSF54506">
    <property type="entry name" value="Diaminopimelate epimerase-like"/>
    <property type="match status" value="1"/>
</dbReference>
<dbReference type="PANTHER" id="PTHR13774">
    <property type="entry name" value="PHENAZINE BIOSYNTHESIS PROTEIN"/>
    <property type="match status" value="1"/>
</dbReference>
<evidence type="ECO:0008006" key="3">
    <source>
        <dbReference type="Google" id="ProtNLM"/>
    </source>
</evidence>
<accession>A0AA40E1Z0</accession>
<evidence type="ECO:0000313" key="1">
    <source>
        <dbReference type="EMBL" id="KAK0721266.1"/>
    </source>
</evidence>
<proteinExistence type="predicted"/>
<dbReference type="Gene3D" id="3.10.310.10">
    <property type="entry name" value="Diaminopimelate Epimerase, Chain A, domain 1"/>
    <property type="match status" value="2"/>
</dbReference>
<dbReference type="EMBL" id="JAUKTV010000012">
    <property type="protein sequence ID" value="KAK0721266.1"/>
    <property type="molecule type" value="Genomic_DNA"/>
</dbReference>
<dbReference type="GO" id="GO:0005737">
    <property type="term" value="C:cytoplasm"/>
    <property type="evidence" value="ECO:0007669"/>
    <property type="project" value="TreeGrafter"/>
</dbReference>
<reference evidence="1" key="1">
    <citation type="submission" date="2023-06" db="EMBL/GenBank/DDBJ databases">
        <title>Genome-scale phylogeny and comparative genomics of the fungal order Sordariales.</title>
        <authorList>
            <consortium name="Lawrence Berkeley National Laboratory"/>
            <person name="Hensen N."/>
            <person name="Bonometti L."/>
            <person name="Westerberg I."/>
            <person name="Brannstrom I.O."/>
            <person name="Guillou S."/>
            <person name="Cros-Aarteil S."/>
            <person name="Calhoun S."/>
            <person name="Haridas S."/>
            <person name="Kuo A."/>
            <person name="Mondo S."/>
            <person name="Pangilinan J."/>
            <person name="Riley R."/>
            <person name="Labutti K."/>
            <person name="Andreopoulos B."/>
            <person name="Lipzen A."/>
            <person name="Chen C."/>
            <person name="Yanf M."/>
            <person name="Daum C."/>
            <person name="Ng V."/>
            <person name="Clum A."/>
            <person name="Steindorff A."/>
            <person name="Ohm R."/>
            <person name="Martin F."/>
            <person name="Silar P."/>
            <person name="Natvig D."/>
            <person name="Lalanne C."/>
            <person name="Gautier V."/>
            <person name="Ament-Velasquez S.L."/>
            <person name="Kruys A."/>
            <person name="Hutchinson M.I."/>
            <person name="Powell A.J."/>
            <person name="Barry K."/>
            <person name="Miller A.N."/>
            <person name="Grigoriev I.V."/>
            <person name="Debuchy R."/>
            <person name="Gladieux P."/>
            <person name="Thoren M.H."/>
            <person name="Johannesson H."/>
        </authorList>
    </citation>
    <scope>NUCLEOTIDE SEQUENCE</scope>
    <source>
        <strain evidence="1">CBS 540.89</strain>
    </source>
</reference>
<gene>
    <name evidence="1" type="ORF">B0T21DRAFT_49799</name>
</gene>
<dbReference type="InterPro" id="IPR003719">
    <property type="entry name" value="Phenazine_PhzF-like"/>
</dbReference>
<evidence type="ECO:0000313" key="2">
    <source>
        <dbReference type="Proteomes" id="UP001172159"/>
    </source>
</evidence>
<dbReference type="Pfam" id="PF02567">
    <property type="entry name" value="PhzC-PhzF"/>
    <property type="match status" value="1"/>
</dbReference>
<protein>
    <recommendedName>
        <fullName evidence="3">Phenazine biosynthesis protein</fullName>
    </recommendedName>
</protein>
<dbReference type="Proteomes" id="UP001172159">
    <property type="component" value="Unassembled WGS sequence"/>
</dbReference>
<keyword evidence="2" id="KW-1185">Reference proteome</keyword>
<organism evidence="1 2">
    <name type="scientific">Apiosordaria backusii</name>
    <dbReference type="NCBI Taxonomy" id="314023"/>
    <lineage>
        <taxon>Eukaryota</taxon>
        <taxon>Fungi</taxon>
        <taxon>Dikarya</taxon>
        <taxon>Ascomycota</taxon>
        <taxon>Pezizomycotina</taxon>
        <taxon>Sordariomycetes</taxon>
        <taxon>Sordariomycetidae</taxon>
        <taxon>Sordariales</taxon>
        <taxon>Lasiosphaeriaceae</taxon>
        <taxon>Apiosordaria</taxon>
    </lineage>
</organism>
<dbReference type="PANTHER" id="PTHR13774:SF32">
    <property type="entry name" value="ANTISENSE-ENHANCING SEQUENCE 1"/>
    <property type="match status" value="1"/>
</dbReference>
<sequence>MTTTPHPTSVPFTIVDVFSTIPFKGNPLAVVDARPSSATAPPVLSETAMKLLARQFNLSETTFFLPPTNPSSAAQYRLRSFLPDGREVFGAGHNILGAWWHLASAGLLDLPRAPTAESGDGDDDDDEFVFHQELGPDVIPVRIVRRRRRGSADWTFRVSMRQAPPRSHATHPDPAALAESVGLAAGDIGLAIGGDDARLLPPQVMSTSTTHHLLVPVASVEALGRVAVQKGRLLEELRRADQRAYGLFLFTPAPPGSRGGGSGLEFQARFFSPGMSGEDPATGSAAGPLAAYLYEHGVLGVDEKGAGRIVVHQGQKVGRECVIEVEIVAKDGAIEVNIVGSGVEVARGSMLVPAATTTF</sequence>
<comment type="caution">
    <text evidence="1">The sequence shown here is derived from an EMBL/GenBank/DDBJ whole genome shotgun (WGS) entry which is preliminary data.</text>
</comment>
<name>A0AA40E1Z0_9PEZI</name>